<dbReference type="InterPro" id="IPR036236">
    <property type="entry name" value="Znf_C2H2_sf"/>
</dbReference>
<dbReference type="AlphaFoldDB" id="A0A663MBE0"/>
<keyword evidence="5" id="KW-0862">Zinc</keyword>
<evidence type="ECO:0000256" key="2">
    <source>
        <dbReference type="ARBA" id="ARBA00022723"/>
    </source>
</evidence>
<dbReference type="Proteomes" id="UP000472269">
    <property type="component" value="Unplaced"/>
</dbReference>
<evidence type="ECO:0000256" key="11">
    <source>
        <dbReference type="SAM" id="MobiDB-lite"/>
    </source>
</evidence>
<feature type="compositionally biased region" description="Basic residues" evidence="11">
    <location>
        <begin position="50"/>
        <end position="61"/>
    </location>
</feature>
<evidence type="ECO:0000256" key="8">
    <source>
        <dbReference type="ARBA" id="ARBA00023163"/>
    </source>
</evidence>
<name>A0A663MBE0_ATHCN</name>
<keyword evidence="8" id="KW-0804">Transcription</keyword>
<dbReference type="GO" id="GO:0008270">
    <property type="term" value="F:zinc ion binding"/>
    <property type="evidence" value="ECO:0007669"/>
    <property type="project" value="UniProtKB-KW"/>
</dbReference>
<dbReference type="GO" id="GO:0005634">
    <property type="term" value="C:nucleus"/>
    <property type="evidence" value="ECO:0007669"/>
    <property type="project" value="UniProtKB-SubCell"/>
</dbReference>
<sequence length="145" mass="15625">MPHANGAAQAAARLPVCPTGLRPPCSSPGGPSKKPPSHEKSSGDELSPKRLVKHRQNHRGRGPYRCDVCGKRFSLKTNLVTHQRIHTGERPFTCGVCGRRFNQKGNLVTHYLAGPDLVTLALKEAKTKEAVVGIGTPSLTEQGRC</sequence>
<dbReference type="Pfam" id="PF00096">
    <property type="entry name" value="zf-C2H2"/>
    <property type="match status" value="2"/>
</dbReference>
<evidence type="ECO:0000256" key="9">
    <source>
        <dbReference type="ARBA" id="ARBA00023242"/>
    </source>
</evidence>
<evidence type="ECO:0000256" key="7">
    <source>
        <dbReference type="ARBA" id="ARBA00023125"/>
    </source>
</evidence>
<feature type="compositionally biased region" description="Basic and acidic residues" evidence="11">
    <location>
        <begin position="36"/>
        <end position="48"/>
    </location>
</feature>
<keyword evidence="2" id="KW-0479">Metal-binding</keyword>
<feature type="region of interest" description="Disordered" evidence="11">
    <location>
        <begin position="1"/>
        <end position="61"/>
    </location>
</feature>
<evidence type="ECO:0000256" key="1">
    <source>
        <dbReference type="ARBA" id="ARBA00004123"/>
    </source>
</evidence>
<organism evidence="13 14">
    <name type="scientific">Athene cunicularia</name>
    <name type="common">Burrowing owl</name>
    <name type="synonym">Speotyto cunicularia</name>
    <dbReference type="NCBI Taxonomy" id="194338"/>
    <lineage>
        <taxon>Eukaryota</taxon>
        <taxon>Metazoa</taxon>
        <taxon>Chordata</taxon>
        <taxon>Craniata</taxon>
        <taxon>Vertebrata</taxon>
        <taxon>Euteleostomi</taxon>
        <taxon>Archelosauria</taxon>
        <taxon>Archosauria</taxon>
        <taxon>Dinosauria</taxon>
        <taxon>Saurischia</taxon>
        <taxon>Theropoda</taxon>
        <taxon>Coelurosauria</taxon>
        <taxon>Aves</taxon>
        <taxon>Neognathae</taxon>
        <taxon>Neoaves</taxon>
        <taxon>Telluraves</taxon>
        <taxon>Strigiformes</taxon>
        <taxon>Strigidae</taxon>
        <taxon>Athene</taxon>
    </lineage>
</organism>
<dbReference type="InterPro" id="IPR013087">
    <property type="entry name" value="Znf_C2H2_type"/>
</dbReference>
<evidence type="ECO:0000256" key="3">
    <source>
        <dbReference type="ARBA" id="ARBA00022737"/>
    </source>
</evidence>
<keyword evidence="7" id="KW-0238">DNA-binding</keyword>
<keyword evidence="3" id="KW-0677">Repeat</keyword>
<dbReference type="InterPro" id="IPR050331">
    <property type="entry name" value="Zinc_finger"/>
</dbReference>
<keyword evidence="14" id="KW-1185">Reference proteome</keyword>
<feature type="domain" description="C2H2-type" evidence="12">
    <location>
        <begin position="92"/>
        <end position="110"/>
    </location>
</feature>
<feature type="compositionally biased region" description="Low complexity" evidence="11">
    <location>
        <begin position="23"/>
        <end position="32"/>
    </location>
</feature>
<evidence type="ECO:0000313" key="14">
    <source>
        <dbReference type="Proteomes" id="UP000472269"/>
    </source>
</evidence>
<evidence type="ECO:0000259" key="12">
    <source>
        <dbReference type="PROSITE" id="PS50157"/>
    </source>
</evidence>
<reference evidence="13" key="1">
    <citation type="submission" date="2025-08" db="UniProtKB">
        <authorList>
            <consortium name="Ensembl"/>
        </authorList>
    </citation>
    <scope>IDENTIFICATION</scope>
</reference>
<keyword evidence="6" id="KW-0805">Transcription regulation</keyword>
<reference evidence="13" key="2">
    <citation type="submission" date="2025-09" db="UniProtKB">
        <authorList>
            <consortium name="Ensembl"/>
        </authorList>
    </citation>
    <scope>IDENTIFICATION</scope>
</reference>
<evidence type="ECO:0000256" key="6">
    <source>
        <dbReference type="ARBA" id="ARBA00023015"/>
    </source>
</evidence>
<dbReference type="PROSITE" id="PS50157">
    <property type="entry name" value="ZINC_FINGER_C2H2_2"/>
    <property type="match status" value="2"/>
</dbReference>
<evidence type="ECO:0000256" key="10">
    <source>
        <dbReference type="PROSITE-ProRule" id="PRU00042"/>
    </source>
</evidence>
<evidence type="ECO:0000256" key="5">
    <source>
        <dbReference type="ARBA" id="ARBA00022833"/>
    </source>
</evidence>
<dbReference type="SUPFAM" id="SSF57667">
    <property type="entry name" value="beta-beta-alpha zinc fingers"/>
    <property type="match status" value="1"/>
</dbReference>
<dbReference type="PROSITE" id="PS00028">
    <property type="entry name" value="ZINC_FINGER_C2H2_1"/>
    <property type="match status" value="1"/>
</dbReference>
<accession>A0A663MBE0</accession>
<dbReference type="GO" id="GO:0043565">
    <property type="term" value="F:sequence-specific DNA binding"/>
    <property type="evidence" value="ECO:0007669"/>
    <property type="project" value="UniProtKB-ARBA"/>
</dbReference>
<dbReference type="SMART" id="SM00355">
    <property type="entry name" value="ZnF_C2H2"/>
    <property type="match status" value="2"/>
</dbReference>
<dbReference type="Gene3D" id="3.30.160.60">
    <property type="entry name" value="Classic Zinc Finger"/>
    <property type="match status" value="2"/>
</dbReference>
<dbReference type="FunFam" id="3.30.160.60:FF:002716">
    <property type="entry name" value="Zinc finger protein 212"/>
    <property type="match status" value="1"/>
</dbReference>
<dbReference type="GO" id="GO:0045893">
    <property type="term" value="P:positive regulation of DNA-templated transcription"/>
    <property type="evidence" value="ECO:0007669"/>
    <property type="project" value="UniProtKB-ARBA"/>
</dbReference>
<comment type="subcellular location">
    <subcellularLocation>
        <location evidence="1">Nucleus</location>
    </subcellularLocation>
</comment>
<dbReference type="Ensembl" id="ENSACUT00000009711.1">
    <property type="protein sequence ID" value="ENSACUP00000009096.1"/>
    <property type="gene ID" value="ENSACUG00000006156.1"/>
</dbReference>
<dbReference type="FunFam" id="3.30.160.60:FF:001732">
    <property type="entry name" value="Zgc:162936"/>
    <property type="match status" value="1"/>
</dbReference>
<keyword evidence="4 10" id="KW-0863">Zinc-finger</keyword>
<feature type="domain" description="C2H2-type" evidence="12">
    <location>
        <begin position="64"/>
        <end position="91"/>
    </location>
</feature>
<dbReference type="GO" id="GO:0005694">
    <property type="term" value="C:chromosome"/>
    <property type="evidence" value="ECO:0007669"/>
    <property type="project" value="UniProtKB-ARBA"/>
</dbReference>
<proteinExistence type="predicted"/>
<evidence type="ECO:0000313" key="13">
    <source>
        <dbReference type="Ensembl" id="ENSACUP00000009096.1"/>
    </source>
</evidence>
<dbReference type="PANTHER" id="PTHR16515">
    <property type="entry name" value="PR DOMAIN ZINC FINGER PROTEIN"/>
    <property type="match status" value="1"/>
</dbReference>
<protein>
    <recommendedName>
        <fullName evidence="12">C2H2-type domain-containing protein</fullName>
    </recommendedName>
</protein>
<keyword evidence="9" id="KW-0539">Nucleus</keyword>
<dbReference type="PANTHER" id="PTHR16515:SF49">
    <property type="entry name" value="GASTRULA ZINC FINGER PROTEIN XLCGF49.1-LIKE-RELATED"/>
    <property type="match status" value="1"/>
</dbReference>
<evidence type="ECO:0000256" key="4">
    <source>
        <dbReference type="ARBA" id="ARBA00022771"/>
    </source>
</evidence>